<sequence length="72" mass="8547">MAASSSPYSSQHLDQFVSGSITLMCLLSEGIYQCIWLHHHHVLEQNMCIYQCHSYYHFSRFPKYRKYKKLCA</sequence>
<evidence type="ECO:0000313" key="1">
    <source>
        <dbReference type="EMBL" id="JAD21487.1"/>
    </source>
</evidence>
<proteinExistence type="predicted"/>
<reference evidence="1" key="2">
    <citation type="journal article" date="2015" name="Data Brief">
        <title>Shoot transcriptome of the giant reed, Arundo donax.</title>
        <authorList>
            <person name="Barrero R.A."/>
            <person name="Guerrero F.D."/>
            <person name="Moolhuijzen P."/>
            <person name="Goolsby J.A."/>
            <person name="Tidwell J."/>
            <person name="Bellgard S.E."/>
            <person name="Bellgard M.I."/>
        </authorList>
    </citation>
    <scope>NUCLEOTIDE SEQUENCE</scope>
    <source>
        <tissue evidence="1">Shoot tissue taken approximately 20 cm above the soil surface</tissue>
    </source>
</reference>
<organism evidence="1">
    <name type="scientific">Arundo donax</name>
    <name type="common">Giant reed</name>
    <name type="synonym">Donax arundinaceus</name>
    <dbReference type="NCBI Taxonomy" id="35708"/>
    <lineage>
        <taxon>Eukaryota</taxon>
        <taxon>Viridiplantae</taxon>
        <taxon>Streptophyta</taxon>
        <taxon>Embryophyta</taxon>
        <taxon>Tracheophyta</taxon>
        <taxon>Spermatophyta</taxon>
        <taxon>Magnoliopsida</taxon>
        <taxon>Liliopsida</taxon>
        <taxon>Poales</taxon>
        <taxon>Poaceae</taxon>
        <taxon>PACMAD clade</taxon>
        <taxon>Arundinoideae</taxon>
        <taxon>Arundineae</taxon>
        <taxon>Arundo</taxon>
    </lineage>
</organism>
<reference evidence="1" key="1">
    <citation type="submission" date="2014-09" db="EMBL/GenBank/DDBJ databases">
        <authorList>
            <person name="Magalhaes I.L.F."/>
            <person name="Oliveira U."/>
            <person name="Santos F.R."/>
            <person name="Vidigal T.H.D.A."/>
            <person name="Brescovit A.D."/>
            <person name="Santos A.J."/>
        </authorList>
    </citation>
    <scope>NUCLEOTIDE SEQUENCE</scope>
    <source>
        <tissue evidence="1">Shoot tissue taken approximately 20 cm above the soil surface</tissue>
    </source>
</reference>
<accession>A0A0A8YEA5</accession>
<name>A0A0A8YEA5_ARUDO</name>
<protein>
    <submittedName>
        <fullName evidence="1">Uncharacterized protein</fullName>
    </submittedName>
</protein>
<dbReference type="EMBL" id="GBRH01276408">
    <property type="protein sequence ID" value="JAD21487.1"/>
    <property type="molecule type" value="Transcribed_RNA"/>
</dbReference>
<dbReference type="AlphaFoldDB" id="A0A0A8YEA5"/>